<keyword evidence="8 11" id="KW-0418">Kinase</keyword>
<name>A0A1S1N866_9GAMM</name>
<accession>A0A1S1N866</accession>
<evidence type="ECO:0000259" key="12">
    <source>
        <dbReference type="PROSITE" id="PS50052"/>
    </source>
</evidence>
<keyword evidence="6 11" id="KW-0808">Transferase</keyword>
<evidence type="ECO:0000256" key="6">
    <source>
        <dbReference type="ARBA" id="ARBA00022679"/>
    </source>
</evidence>
<evidence type="ECO:0000256" key="8">
    <source>
        <dbReference type="ARBA" id="ARBA00022777"/>
    </source>
</evidence>
<dbReference type="FunFam" id="3.40.50.300:FF:000084">
    <property type="entry name" value="Guanylate kinase"/>
    <property type="match status" value="1"/>
</dbReference>
<dbReference type="PANTHER" id="PTHR23117">
    <property type="entry name" value="GUANYLATE KINASE-RELATED"/>
    <property type="match status" value="1"/>
</dbReference>
<comment type="subcellular location">
    <subcellularLocation>
        <location evidence="1 11">Cytoplasm</location>
    </subcellularLocation>
</comment>
<comment type="caution">
    <text evidence="13">The sequence shown here is derived from an EMBL/GenBank/DDBJ whole genome shotgun (WGS) entry which is preliminary data.</text>
</comment>
<keyword evidence="7 11" id="KW-0547">Nucleotide-binding</keyword>
<evidence type="ECO:0000256" key="1">
    <source>
        <dbReference type="ARBA" id="ARBA00004496"/>
    </source>
</evidence>
<protein>
    <recommendedName>
        <fullName evidence="4 11">Guanylate kinase</fullName>
        <ecNumber evidence="3 11">2.7.4.8</ecNumber>
    </recommendedName>
    <alternativeName>
        <fullName evidence="10 11">GMP kinase</fullName>
    </alternativeName>
</protein>
<dbReference type="InterPro" id="IPR020590">
    <property type="entry name" value="Guanylate_kinase_CS"/>
</dbReference>
<dbReference type="NCBIfam" id="TIGR03263">
    <property type="entry name" value="guanyl_kin"/>
    <property type="match status" value="1"/>
</dbReference>
<comment type="function">
    <text evidence="11">Essential for recycling GMP and indirectly, cGMP.</text>
</comment>
<keyword evidence="9 11" id="KW-0067">ATP-binding</keyword>
<dbReference type="PANTHER" id="PTHR23117:SF13">
    <property type="entry name" value="GUANYLATE KINASE"/>
    <property type="match status" value="1"/>
</dbReference>
<dbReference type="GO" id="GO:0005524">
    <property type="term" value="F:ATP binding"/>
    <property type="evidence" value="ECO:0007669"/>
    <property type="project" value="UniProtKB-UniRule"/>
</dbReference>
<feature type="domain" description="Guanylate kinase-like" evidence="12">
    <location>
        <begin position="7"/>
        <end position="185"/>
    </location>
</feature>
<dbReference type="InterPro" id="IPR008144">
    <property type="entry name" value="Guanylate_kin-like_dom"/>
</dbReference>
<dbReference type="SUPFAM" id="SSF52540">
    <property type="entry name" value="P-loop containing nucleoside triphosphate hydrolases"/>
    <property type="match status" value="1"/>
</dbReference>
<dbReference type="RefSeq" id="WP_070991079.1">
    <property type="nucleotide sequence ID" value="NZ_CBCSHD010000003.1"/>
</dbReference>
<dbReference type="GO" id="GO:0004385">
    <property type="term" value="F:GMP kinase activity"/>
    <property type="evidence" value="ECO:0007669"/>
    <property type="project" value="UniProtKB-UniRule"/>
</dbReference>
<dbReference type="OrthoDB" id="9808150at2"/>
<dbReference type="Gene3D" id="3.40.50.300">
    <property type="entry name" value="P-loop containing nucleotide triphosphate hydrolases"/>
    <property type="match status" value="1"/>
</dbReference>
<evidence type="ECO:0000256" key="11">
    <source>
        <dbReference type="HAMAP-Rule" id="MF_00328"/>
    </source>
</evidence>
<dbReference type="InterPro" id="IPR008145">
    <property type="entry name" value="GK/Ca_channel_bsu"/>
</dbReference>
<dbReference type="InterPro" id="IPR027417">
    <property type="entry name" value="P-loop_NTPase"/>
</dbReference>
<sequence length="207" mass="23314">MTTTTRGNLFILSAPSGAGKSSLIKALLEKHQDIKVSVSHTTRAARPGENNAEHYHFVSVEQFETLIQQGDFFEWAKVFDNYYGTSKAAIEEQLNSGIDVFLDIDWQGAQQVRKLVPDVKTIFILPPSQQELENRLNGRGQDSKEVIASRMAQAKSESSHYNEFDYVLINDDFNTTLSQLEHIVMAARMELSAQQTRHAALISDLLR</sequence>
<dbReference type="GO" id="GO:0005829">
    <property type="term" value="C:cytosol"/>
    <property type="evidence" value="ECO:0007669"/>
    <property type="project" value="TreeGrafter"/>
</dbReference>
<dbReference type="EMBL" id="MNAN01000027">
    <property type="protein sequence ID" value="OHU96209.1"/>
    <property type="molecule type" value="Genomic_DNA"/>
</dbReference>
<reference evidence="13 14" key="1">
    <citation type="submission" date="2016-10" db="EMBL/GenBank/DDBJ databases">
        <title>Pseudoalteromonas amylolytica sp. nov., isolated from the surface seawater.</title>
        <authorList>
            <person name="Wu Y.-H."/>
            <person name="Cheng H."/>
            <person name="Jin X.-B."/>
            <person name="Wang C.-S."/>
            <person name="Xu X.-W."/>
        </authorList>
    </citation>
    <scope>NUCLEOTIDE SEQUENCE [LARGE SCALE GENOMIC DNA]</scope>
    <source>
        <strain evidence="13 14">JCM 12483</strain>
    </source>
</reference>
<organism evidence="13 14">
    <name type="scientific">Pseudoalteromonas byunsanensis</name>
    <dbReference type="NCBI Taxonomy" id="327939"/>
    <lineage>
        <taxon>Bacteria</taxon>
        <taxon>Pseudomonadati</taxon>
        <taxon>Pseudomonadota</taxon>
        <taxon>Gammaproteobacteria</taxon>
        <taxon>Alteromonadales</taxon>
        <taxon>Pseudoalteromonadaceae</taxon>
        <taxon>Pseudoalteromonas</taxon>
    </lineage>
</organism>
<keyword evidence="14" id="KW-1185">Reference proteome</keyword>
<dbReference type="PROSITE" id="PS50052">
    <property type="entry name" value="GUANYLATE_KINASE_2"/>
    <property type="match status" value="1"/>
</dbReference>
<evidence type="ECO:0000256" key="5">
    <source>
        <dbReference type="ARBA" id="ARBA00022490"/>
    </source>
</evidence>
<dbReference type="SMART" id="SM00072">
    <property type="entry name" value="GuKc"/>
    <property type="match status" value="1"/>
</dbReference>
<evidence type="ECO:0000256" key="9">
    <source>
        <dbReference type="ARBA" id="ARBA00022840"/>
    </source>
</evidence>
<dbReference type="Proteomes" id="UP000180253">
    <property type="component" value="Unassembled WGS sequence"/>
</dbReference>
<dbReference type="FunFam" id="3.30.63.10:FF:000002">
    <property type="entry name" value="Guanylate kinase 1"/>
    <property type="match status" value="1"/>
</dbReference>
<evidence type="ECO:0000313" key="13">
    <source>
        <dbReference type="EMBL" id="OHU96209.1"/>
    </source>
</evidence>
<dbReference type="STRING" id="327939.BIW53_06595"/>
<evidence type="ECO:0000256" key="3">
    <source>
        <dbReference type="ARBA" id="ARBA00012961"/>
    </source>
</evidence>
<dbReference type="Gene3D" id="3.30.63.10">
    <property type="entry name" value="Guanylate Kinase phosphate binding domain"/>
    <property type="match status" value="1"/>
</dbReference>
<feature type="binding site" evidence="11">
    <location>
        <begin position="14"/>
        <end position="21"/>
    </location>
    <ligand>
        <name>ATP</name>
        <dbReference type="ChEBI" id="CHEBI:30616"/>
    </ligand>
</feature>
<gene>
    <name evidence="11" type="primary">gmk</name>
    <name evidence="13" type="ORF">BIW53_06595</name>
</gene>
<dbReference type="AlphaFoldDB" id="A0A1S1N866"/>
<dbReference type="InterPro" id="IPR017665">
    <property type="entry name" value="Guanylate_kinase"/>
</dbReference>
<keyword evidence="5 11" id="KW-0963">Cytoplasm</keyword>
<evidence type="ECO:0000313" key="14">
    <source>
        <dbReference type="Proteomes" id="UP000180253"/>
    </source>
</evidence>
<proteinExistence type="inferred from homology"/>
<dbReference type="PROSITE" id="PS00856">
    <property type="entry name" value="GUANYLATE_KINASE_1"/>
    <property type="match status" value="1"/>
</dbReference>
<evidence type="ECO:0000256" key="10">
    <source>
        <dbReference type="ARBA" id="ARBA00030128"/>
    </source>
</evidence>
<dbReference type="CDD" id="cd00071">
    <property type="entry name" value="GMPK"/>
    <property type="match status" value="1"/>
</dbReference>
<dbReference type="EC" id="2.7.4.8" evidence="3 11"/>
<evidence type="ECO:0000256" key="7">
    <source>
        <dbReference type="ARBA" id="ARBA00022741"/>
    </source>
</evidence>
<dbReference type="Pfam" id="PF00625">
    <property type="entry name" value="Guanylate_kin"/>
    <property type="match status" value="1"/>
</dbReference>
<evidence type="ECO:0000256" key="4">
    <source>
        <dbReference type="ARBA" id="ARBA00016296"/>
    </source>
</evidence>
<evidence type="ECO:0000256" key="2">
    <source>
        <dbReference type="ARBA" id="ARBA00005790"/>
    </source>
</evidence>
<comment type="catalytic activity">
    <reaction evidence="11">
        <text>GMP + ATP = GDP + ADP</text>
        <dbReference type="Rhea" id="RHEA:20780"/>
        <dbReference type="ChEBI" id="CHEBI:30616"/>
        <dbReference type="ChEBI" id="CHEBI:58115"/>
        <dbReference type="ChEBI" id="CHEBI:58189"/>
        <dbReference type="ChEBI" id="CHEBI:456216"/>
        <dbReference type="EC" id="2.7.4.8"/>
    </reaction>
</comment>
<dbReference type="HAMAP" id="MF_00328">
    <property type="entry name" value="Guanylate_kinase"/>
    <property type="match status" value="1"/>
</dbReference>
<comment type="similarity">
    <text evidence="2 11">Belongs to the guanylate kinase family.</text>
</comment>